<accession>A0A372ZTW5</accession>
<dbReference type="SUPFAM" id="SSF50475">
    <property type="entry name" value="FMN-binding split barrel"/>
    <property type="match status" value="1"/>
</dbReference>
<dbReference type="EMBL" id="QVIG01000001">
    <property type="protein sequence ID" value="RGD58912.1"/>
    <property type="molecule type" value="Genomic_DNA"/>
</dbReference>
<organism evidence="2 3">
    <name type="scientific">Kitasatospora xanthocidica</name>
    <dbReference type="NCBI Taxonomy" id="83382"/>
    <lineage>
        <taxon>Bacteria</taxon>
        <taxon>Bacillati</taxon>
        <taxon>Actinomycetota</taxon>
        <taxon>Actinomycetes</taxon>
        <taxon>Kitasatosporales</taxon>
        <taxon>Streptomycetaceae</taxon>
        <taxon>Kitasatospora</taxon>
    </lineage>
</organism>
<dbReference type="NCBIfam" id="TIGR03666">
    <property type="entry name" value="Rv2061_F420"/>
    <property type="match status" value="1"/>
</dbReference>
<dbReference type="InterPro" id="IPR012349">
    <property type="entry name" value="Split_barrel_FMN-bd"/>
</dbReference>
<dbReference type="RefSeq" id="WP_074002216.1">
    <property type="nucleotide sequence ID" value="NZ_QVIG01000001.1"/>
</dbReference>
<protein>
    <submittedName>
        <fullName evidence="2">PPOX class F420-dependent oxidoreductase</fullName>
        <ecNumber evidence="2">1.-.-.-</ecNumber>
    </submittedName>
</protein>
<keyword evidence="3" id="KW-1185">Reference proteome</keyword>
<dbReference type="GO" id="GO:0005829">
    <property type="term" value="C:cytosol"/>
    <property type="evidence" value="ECO:0007669"/>
    <property type="project" value="TreeGrafter"/>
</dbReference>
<dbReference type="Gene3D" id="2.30.110.10">
    <property type="entry name" value="Electron Transport, Fmn-binding Protein, Chain A"/>
    <property type="match status" value="1"/>
</dbReference>
<dbReference type="PANTHER" id="PTHR35176">
    <property type="entry name" value="HEME OXYGENASE HI_0854-RELATED"/>
    <property type="match status" value="1"/>
</dbReference>
<dbReference type="Proteomes" id="UP000263377">
    <property type="component" value="Unassembled WGS sequence"/>
</dbReference>
<gene>
    <name evidence="2" type="ORF">DR950_15005</name>
</gene>
<dbReference type="AlphaFoldDB" id="A0A372ZTW5"/>
<evidence type="ECO:0000256" key="1">
    <source>
        <dbReference type="ARBA" id="ARBA00023002"/>
    </source>
</evidence>
<evidence type="ECO:0000313" key="2">
    <source>
        <dbReference type="EMBL" id="RGD58912.1"/>
    </source>
</evidence>
<keyword evidence="1 2" id="KW-0560">Oxidoreductase</keyword>
<dbReference type="GO" id="GO:0070967">
    <property type="term" value="F:coenzyme F420 binding"/>
    <property type="evidence" value="ECO:0007669"/>
    <property type="project" value="TreeGrafter"/>
</dbReference>
<dbReference type="InterPro" id="IPR019965">
    <property type="entry name" value="PPOX_F420-dep_Rv2061_put"/>
</dbReference>
<dbReference type="InterPro" id="IPR052019">
    <property type="entry name" value="F420H2_bilvrd_red/Heme_oxyg"/>
</dbReference>
<reference evidence="2 3" key="1">
    <citation type="submission" date="2018-08" db="EMBL/GenBank/DDBJ databases">
        <title>Diversity &amp; Physiological Properties of Lignin-Decomposing Actinobacteria from Soil.</title>
        <authorList>
            <person name="Roh S.G."/>
            <person name="Kim S.B."/>
        </authorList>
    </citation>
    <scope>NUCLEOTIDE SEQUENCE [LARGE SCALE GENOMIC DNA]</scope>
    <source>
        <strain evidence="2 3">MMS17-GH009</strain>
    </source>
</reference>
<dbReference type="GO" id="GO:0016627">
    <property type="term" value="F:oxidoreductase activity, acting on the CH-CH group of donors"/>
    <property type="evidence" value="ECO:0007669"/>
    <property type="project" value="TreeGrafter"/>
</dbReference>
<evidence type="ECO:0000313" key="3">
    <source>
        <dbReference type="Proteomes" id="UP000263377"/>
    </source>
</evidence>
<comment type="caution">
    <text evidence="2">The sequence shown here is derived from an EMBL/GenBank/DDBJ whole genome shotgun (WGS) entry which is preliminary data.</text>
</comment>
<name>A0A372ZTW5_9ACTN</name>
<sequence>MDTLDAAAELERLAAAKYLLFTTYRRNGTPVATPVWVARDGDALVFTTVTKTGKVKRLRNRSDVLVGPSDIRGNLLGAQVPATAVLDPDRAPAYRKLLRRKYGLLCAVALTANVLRFGKGGTIGVRVTFG</sequence>
<proteinExistence type="predicted"/>
<dbReference type="PANTHER" id="PTHR35176:SF11">
    <property type="entry name" value="PYRIDOXAMINE 5'-PHOSPHATE OXIDASE FAMILY PROTEIN"/>
    <property type="match status" value="1"/>
</dbReference>
<dbReference type="EC" id="1.-.-.-" evidence="2"/>